<dbReference type="Gene3D" id="3.40.50.300">
    <property type="entry name" value="P-loop containing nucleotide triphosphate hydrolases"/>
    <property type="match status" value="1"/>
</dbReference>
<comment type="caution">
    <text evidence="4">The sequence shown here is derived from an EMBL/GenBank/DDBJ whole genome shotgun (WGS) entry which is preliminary data.</text>
</comment>
<feature type="domain" description="FtsK" evidence="3">
    <location>
        <begin position="289"/>
        <end position="471"/>
    </location>
</feature>
<keyword evidence="2" id="KW-0812">Transmembrane</keyword>
<protein>
    <recommendedName>
        <fullName evidence="3">FtsK domain-containing protein</fullName>
    </recommendedName>
</protein>
<dbReference type="InterPro" id="IPR027417">
    <property type="entry name" value="P-loop_NTPase"/>
</dbReference>
<feature type="transmembrane region" description="Helical" evidence="2">
    <location>
        <begin position="110"/>
        <end position="128"/>
    </location>
</feature>
<dbReference type="EMBL" id="JBHSFP010000034">
    <property type="protein sequence ID" value="MFC4535679.1"/>
    <property type="molecule type" value="Genomic_DNA"/>
</dbReference>
<dbReference type="RefSeq" id="WP_380848710.1">
    <property type="nucleotide sequence ID" value="NZ_JBHSFP010000034.1"/>
</dbReference>
<keyword evidence="1" id="KW-0547">Nucleotide-binding</keyword>
<dbReference type="Proteomes" id="UP001596004">
    <property type="component" value="Unassembled WGS sequence"/>
</dbReference>
<evidence type="ECO:0000259" key="3">
    <source>
        <dbReference type="PROSITE" id="PS50901"/>
    </source>
</evidence>
<keyword evidence="2" id="KW-0472">Membrane</keyword>
<evidence type="ECO:0000256" key="2">
    <source>
        <dbReference type="SAM" id="Phobius"/>
    </source>
</evidence>
<accession>A0ABV9CRI0</accession>
<sequence>MTQIAEGHEGTLLPFPERVPELPGYVPDPVPEGEGFRVRLARFAQGVKHRRHLLKYAVKATYLTVSAPVVGTARLAGTGWRWIRADDYGSARGDSPAFVEAVRTRRRRQAWMIAGPYLGVTAGAWLLWDGAAPVLSLSLVLGTGTAVEVKRRLADRTTPLRFPGLGKKTPADNAVVRAAISAKLATGSVEEMRLASPVITEASGWSTVLQLPPGQRARKAIGKEADFASALGVGETQVVFDLLPEHAGRLAVYVAKADPFLKIYPSPLIGRTDPMDFWAGIPAGVNGRGKPETLRLVDASLLVAGEPRAGKSAAVNGIIGCAALAVTPRIHLWDGKGAGDHRPWRKIAHTAEKRNASGLLAHLKRMQAQMERVFDMLDEAGGSAKLTPALCRQLGVDIELTVVDETRYYVTSPQGEEIVDAMVDIASRGPAAGVLLVLASQRMTTDAIPGPLKGVCSLRWAMRCPDSTASNAVLGQGAVGRGFDASEIPRRTHRGVGILDADGSEPVKLRSYFLDDSGPDLTDIAEAAYVLRQAAGTLPAGPAPVDQVDDAPVRDVLAAMGEAERMHTAELVARLAERQPSMGWDASKLAAVLRPYGVTPGDLKVGGINKNGYRREDLLAALGGF</sequence>
<keyword evidence="5" id="KW-1185">Reference proteome</keyword>
<reference evidence="5" key="1">
    <citation type="journal article" date="2019" name="Int. J. Syst. Evol. Microbiol.">
        <title>The Global Catalogue of Microorganisms (GCM) 10K type strain sequencing project: providing services to taxonomists for standard genome sequencing and annotation.</title>
        <authorList>
            <consortium name="The Broad Institute Genomics Platform"/>
            <consortium name="The Broad Institute Genome Sequencing Center for Infectious Disease"/>
            <person name="Wu L."/>
            <person name="Ma J."/>
        </authorList>
    </citation>
    <scope>NUCLEOTIDE SEQUENCE [LARGE SCALE GENOMIC DNA]</scope>
    <source>
        <strain evidence="5">CGMCC 4.7132</strain>
    </source>
</reference>
<dbReference type="SUPFAM" id="SSF52540">
    <property type="entry name" value="P-loop containing nucleoside triphosphate hydrolases"/>
    <property type="match status" value="1"/>
</dbReference>
<gene>
    <name evidence="4" type="ORF">ACFO60_33365</name>
</gene>
<organism evidence="4 5">
    <name type="scientific">Sphaerisporangium dianthi</name>
    <dbReference type="NCBI Taxonomy" id="1436120"/>
    <lineage>
        <taxon>Bacteria</taxon>
        <taxon>Bacillati</taxon>
        <taxon>Actinomycetota</taxon>
        <taxon>Actinomycetes</taxon>
        <taxon>Streptosporangiales</taxon>
        <taxon>Streptosporangiaceae</taxon>
        <taxon>Sphaerisporangium</taxon>
    </lineage>
</organism>
<keyword evidence="1" id="KW-0067">ATP-binding</keyword>
<dbReference type="InterPro" id="IPR002543">
    <property type="entry name" value="FtsK_dom"/>
</dbReference>
<evidence type="ECO:0000313" key="5">
    <source>
        <dbReference type="Proteomes" id="UP001596004"/>
    </source>
</evidence>
<proteinExistence type="predicted"/>
<dbReference type="PROSITE" id="PS50901">
    <property type="entry name" value="FTSK"/>
    <property type="match status" value="1"/>
</dbReference>
<evidence type="ECO:0000256" key="1">
    <source>
        <dbReference type="PROSITE-ProRule" id="PRU00289"/>
    </source>
</evidence>
<keyword evidence="2" id="KW-1133">Transmembrane helix</keyword>
<feature type="binding site" evidence="1">
    <location>
        <begin position="305"/>
        <end position="312"/>
    </location>
    <ligand>
        <name>ATP</name>
        <dbReference type="ChEBI" id="CHEBI:30616"/>
    </ligand>
</feature>
<evidence type="ECO:0000313" key="4">
    <source>
        <dbReference type="EMBL" id="MFC4535679.1"/>
    </source>
</evidence>
<name>A0ABV9CRI0_9ACTN</name>